<keyword evidence="4 7" id="KW-1133">Transmembrane helix</keyword>
<feature type="region of interest" description="Disordered" evidence="6">
    <location>
        <begin position="1"/>
        <end position="24"/>
    </location>
</feature>
<evidence type="ECO:0000256" key="3">
    <source>
        <dbReference type="ARBA" id="ARBA00022692"/>
    </source>
</evidence>
<comment type="subcellular location">
    <subcellularLocation>
        <location evidence="1">Membrane</location>
    </subcellularLocation>
</comment>
<dbReference type="EMBL" id="AUSU01009433">
    <property type="protein sequence ID" value="EPS58212.1"/>
    <property type="molecule type" value="Genomic_DNA"/>
</dbReference>
<feature type="transmembrane region" description="Helical" evidence="7">
    <location>
        <begin position="255"/>
        <end position="277"/>
    </location>
</feature>
<keyword evidence="5 7" id="KW-0472">Membrane</keyword>
<evidence type="ECO:0000256" key="1">
    <source>
        <dbReference type="ARBA" id="ARBA00004370"/>
    </source>
</evidence>
<dbReference type="InterPro" id="IPR007749">
    <property type="entry name" value="DUF677"/>
</dbReference>
<accession>S8DFQ5</accession>
<reference evidence="8 9" key="1">
    <citation type="journal article" date="2013" name="BMC Genomics">
        <title>The miniature genome of a carnivorous plant Genlisea aurea contains a low number of genes and short non-coding sequences.</title>
        <authorList>
            <person name="Leushkin E.V."/>
            <person name="Sutormin R.A."/>
            <person name="Nabieva E.R."/>
            <person name="Penin A.A."/>
            <person name="Kondrashov A.S."/>
            <person name="Logacheva M.D."/>
        </authorList>
    </citation>
    <scope>NUCLEOTIDE SEQUENCE [LARGE SCALE GENOMIC DNA]</scope>
</reference>
<gene>
    <name evidence="8" type="ORF">M569_16603</name>
</gene>
<evidence type="ECO:0000256" key="6">
    <source>
        <dbReference type="SAM" id="MobiDB-lite"/>
    </source>
</evidence>
<dbReference type="PANTHER" id="PTHR31113">
    <property type="entry name" value="UPF0496 PROTEIN 3-RELATED"/>
    <property type="match status" value="1"/>
</dbReference>
<feature type="transmembrane region" description="Helical" evidence="7">
    <location>
        <begin position="227"/>
        <end position="249"/>
    </location>
</feature>
<name>S8DFQ5_9LAMI</name>
<proteinExistence type="inferred from homology"/>
<sequence>MGNWFSRSEEDGDESSGRPPTAGPSAADLLKYEAACLADPQLRSFDSALQERTSRAINSIAVGLDVRSLSLESLTQVTESLMEMNQEVVKLILQSKKDIWKNKNLSDLVDDYFDISLRTLDFCTSLDACLKRAARVESIIKVALHKFHEEQHCLQGVRENSSSEKRCYPKTLEELNNFKAVGDPFSEDFFKVFNSVCSGQIAMLERLKSRKKKLDRKLASMKTYRRISNIIFITAFASVLVCSVVAAALTAPPVLTALAAAAAVPMGSIGTWLASIWSKYEKDLSGQIEIITSMQIGTRIAIKDLDNIRAQIERFQIRIKALSESADFAAEGAEDKVVAGIGEIEKEAESFFETIHELSKHANKCSQQTRMARSLILGKIINGGGSSNGDGGGSSVLAMCSS</sequence>
<dbReference type="Proteomes" id="UP000015453">
    <property type="component" value="Unassembled WGS sequence"/>
</dbReference>
<evidence type="ECO:0000256" key="4">
    <source>
        <dbReference type="ARBA" id="ARBA00022989"/>
    </source>
</evidence>
<evidence type="ECO:0000256" key="7">
    <source>
        <dbReference type="SAM" id="Phobius"/>
    </source>
</evidence>
<organism evidence="8 9">
    <name type="scientific">Genlisea aurea</name>
    <dbReference type="NCBI Taxonomy" id="192259"/>
    <lineage>
        <taxon>Eukaryota</taxon>
        <taxon>Viridiplantae</taxon>
        <taxon>Streptophyta</taxon>
        <taxon>Embryophyta</taxon>
        <taxon>Tracheophyta</taxon>
        <taxon>Spermatophyta</taxon>
        <taxon>Magnoliopsida</taxon>
        <taxon>eudicotyledons</taxon>
        <taxon>Gunneridae</taxon>
        <taxon>Pentapetalae</taxon>
        <taxon>asterids</taxon>
        <taxon>lamiids</taxon>
        <taxon>Lamiales</taxon>
        <taxon>Lentibulariaceae</taxon>
        <taxon>Genlisea</taxon>
    </lineage>
</organism>
<dbReference type="Pfam" id="PF05055">
    <property type="entry name" value="DUF677"/>
    <property type="match status" value="1"/>
</dbReference>
<evidence type="ECO:0000256" key="5">
    <source>
        <dbReference type="ARBA" id="ARBA00023136"/>
    </source>
</evidence>
<dbReference type="AlphaFoldDB" id="S8DFQ5"/>
<keyword evidence="9" id="KW-1185">Reference proteome</keyword>
<dbReference type="PANTHER" id="PTHR31113:SF3">
    <property type="entry name" value="UPF0496 PROTEIN 1"/>
    <property type="match status" value="1"/>
</dbReference>
<evidence type="ECO:0000313" key="8">
    <source>
        <dbReference type="EMBL" id="EPS58212.1"/>
    </source>
</evidence>
<evidence type="ECO:0000256" key="2">
    <source>
        <dbReference type="ARBA" id="ARBA00009074"/>
    </source>
</evidence>
<protein>
    <submittedName>
        <fullName evidence="8">Uncharacterized protein</fullName>
    </submittedName>
</protein>
<keyword evidence="3 7" id="KW-0812">Transmembrane</keyword>
<evidence type="ECO:0000313" key="9">
    <source>
        <dbReference type="Proteomes" id="UP000015453"/>
    </source>
</evidence>
<dbReference type="GO" id="GO:0016020">
    <property type="term" value="C:membrane"/>
    <property type="evidence" value="ECO:0007669"/>
    <property type="project" value="UniProtKB-SubCell"/>
</dbReference>
<dbReference type="OrthoDB" id="679959at2759"/>
<comment type="similarity">
    <text evidence="2">Belongs to the UPF0496 family.</text>
</comment>
<comment type="caution">
    <text evidence="8">The sequence shown here is derived from an EMBL/GenBank/DDBJ whole genome shotgun (WGS) entry which is preliminary data.</text>
</comment>